<evidence type="ECO:0000256" key="5">
    <source>
        <dbReference type="ARBA" id="ARBA00023136"/>
    </source>
</evidence>
<sequence length="136" mass="14141">MVSHSELVNLTGRLIARQVVVVAVFVLLALYLDKQDLAKGLAYGGGLAALLAVMLSANLQRAADHKAGDANAIMLRGAVERFLVLGLAVVLAGLVWKISIGGVVGGLIIAHLVVYSEAFGATGGTSKYRTKSRIGE</sequence>
<dbReference type="Pfam" id="PF03899">
    <property type="entry name" value="ATP-synt_I"/>
    <property type="match status" value="1"/>
</dbReference>
<dbReference type="Proteomes" id="UP001575181">
    <property type="component" value="Unassembled WGS sequence"/>
</dbReference>
<feature type="transmembrane region" description="Helical" evidence="6">
    <location>
        <begin position="102"/>
        <end position="123"/>
    </location>
</feature>
<keyword evidence="5 6" id="KW-0472">Membrane</keyword>
<evidence type="ECO:0000313" key="7">
    <source>
        <dbReference type="EMBL" id="MFA9459238.1"/>
    </source>
</evidence>
<dbReference type="RefSeq" id="WP_373654030.1">
    <property type="nucleotide sequence ID" value="NZ_JBGUAW010000001.1"/>
</dbReference>
<dbReference type="InterPro" id="IPR005598">
    <property type="entry name" value="ATP_synth_I"/>
</dbReference>
<comment type="caution">
    <text evidence="7">The sequence shown here is derived from an EMBL/GenBank/DDBJ whole genome shotgun (WGS) entry which is preliminary data.</text>
</comment>
<proteinExistence type="predicted"/>
<organism evidence="7 8">
    <name type="scientific">Thiohalorhabdus methylotrophus</name>
    <dbReference type="NCBI Taxonomy" id="3242694"/>
    <lineage>
        <taxon>Bacteria</taxon>
        <taxon>Pseudomonadati</taxon>
        <taxon>Pseudomonadota</taxon>
        <taxon>Gammaproteobacteria</taxon>
        <taxon>Thiohalorhabdales</taxon>
        <taxon>Thiohalorhabdaceae</taxon>
        <taxon>Thiohalorhabdus</taxon>
    </lineage>
</organism>
<gene>
    <name evidence="7" type="ORF">ACERLL_00165</name>
</gene>
<evidence type="ECO:0000256" key="3">
    <source>
        <dbReference type="ARBA" id="ARBA00022692"/>
    </source>
</evidence>
<evidence type="ECO:0000313" key="8">
    <source>
        <dbReference type="Proteomes" id="UP001575181"/>
    </source>
</evidence>
<keyword evidence="2" id="KW-1003">Cell membrane</keyword>
<reference evidence="7 8" key="1">
    <citation type="submission" date="2024-08" db="EMBL/GenBank/DDBJ databases">
        <title>Whole-genome sequencing of halo(alkali)philic microorganisms from hypersaline lakes.</title>
        <authorList>
            <person name="Sorokin D.Y."/>
            <person name="Merkel A.Y."/>
            <person name="Messina E."/>
            <person name="Yakimov M."/>
        </authorList>
    </citation>
    <scope>NUCLEOTIDE SEQUENCE [LARGE SCALE GENOMIC DNA]</scope>
    <source>
        <strain evidence="7 8">Cl-TMA</strain>
    </source>
</reference>
<accession>A0ABV4TPI5</accession>
<dbReference type="EMBL" id="JBGUAW010000001">
    <property type="protein sequence ID" value="MFA9459238.1"/>
    <property type="molecule type" value="Genomic_DNA"/>
</dbReference>
<comment type="subcellular location">
    <subcellularLocation>
        <location evidence="1">Cell membrane</location>
        <topology evidence="1">Multi-pass membrane protein</topology>
    </subcellularLocation>
</comment>
<feature type="transmembrane region" description="Helical" evidence="6">
    <location>
        <begin position="78"/>
        <end position="96"/>
    </location>
</feature>
<keyword evidence="3 6" id="KW-0812">Transmembrane</keyword>
<keyword evidence="8" id="KW-1185">Reference proteome</keyword>
<evidence type="ECO:0000256" key="1">
    <source>
        <dbReference type="ARBA" id="ARBA00004651"/>
    </source>
</evidence>
<protein>
    <submittedName>
        <fullName evidence="7">ATP synthase subunit I</fullName>
    </submittedName>
</protein>
<name>A0ABV4TPI5_9GAMM</name>
<feature type="transmembrane region" description="Helical" evidence="6">
    <location>
        <begin position="38"/>
        <end position="57"/>
    </location>
</feature>
<evidence type="ECO:0000256" key="6">
    <source>
        <dbReference type="SAM" id="Phobius"/>
    </source>
</evidence>
<evidence type="ECO:0000256" key="4">
    <source>
        <dbReference type="ARBA" id="ARBA00022989"/>
    </source>
</evidence>
<evidence type="ECO:0000256" key="2">
    <source>
        <dbReference type="ARBA" id="ARBA00022475"/>
    </source>
</evidence>
<keyword evidence="4 6" id="KW-1133">Transmembrane helix</keyword>
<feature type="transmembrane region" description="Helical" evidence="6">
    <location>
        <begin position="14"/>
        <end position="32"/>
    </location>
</feature>